<dbReference type="InterPro" id="IPR036477">
    <property type="entry name" value="Formyl_transf_N_sf"/>
</dbReference>
<organism evidence="11 12">
    <name type="scientific">Candida parapsilosis</name>
    <name type="common">Yeast</name>
    <dbReference type="NCBI Taxonomy" id="5480"/>
    <lineage>
        <taxon>Eukaryota</taxon>
        <taxon>Fungi</taxon>
        <taxon>Dikarya</taxon>
        <taxon>Ascomycota</taxon>
        <taxon>Saccharomycotina</taxon>
        <taxon>Pichiomycetes</taxon>
        <taxon>Debaryomycetaceae</taxon>
        <taxon>Candida/Lodderomyces clade</taxon>
        <taxon>Candida</taxon>
    </lineage>
</organism>
<protein>
    <recommendedName>
        <fullName evidence="3">Phosphoribosylglycinamide formyltransferase</fullName>
        <ecNumber evidence="2">2.1.2.2</ecNumber>
    </recommendedName>
    <alternativeName>
        <fullName evidence="8">5'-phosphoribosylglycinamide transformylase</fullName>
    </alternativeName>
    <alternativeName>
        <fullName evidence="7">GAR transformylase</fullName>
    </alternativeName>
</protein>
<sequence>MPLNITVLISGSGTNLQALIDAESDGKLLNGKITQVISSSSTAYGLTRAENSKISTKIHALKDYYKGISKDKTEERKAKREQFNIDLANLLIYGSVDKSKEDTNYTKPDLIVCAGWMLILAPAVLKPLEEAGITIINLHPALPGAFDGTHAIERCWKAGQDGEITEGGVMIHKVITEVDRGEPILVKKLELKKDETLEEYEERVHKVEHVAIVEGTNKILEELILIKKLDKLDL</sequence>
<dbReference type="Proteomes" id="UP000590412">
    <property type="component" value="Unassembled WGS sequence"/>
</dbReference>
<evidence type="ECO:0000259" key="10">
    <source>
        <dbReference type="Pfam" id="PF00551"/>
    </source>
</evidence>
<dbReference type="GO" id="GO:0005737">
    <property type="term" value="C:cytoplasm"/>
    <property type="evidence" value="ECO:0007669"/>
    <property type="project" value="TreeGrafter"/>
</dbReference>
<dbReference type="GO" id="GO:0006189">
    <property type="term" value="P:'de novo' IMP biosynthetic process"/>
    <property type="evidence" value="ECO:0007669"/>
    <property type="project" value="EnsemblFungi"/>
</dbReference>
<dbReference type="Gene3D" id="3.40.50.170">
    <property type="entry name" value="Formyl transferase, N-terminal domain"/>
    <property type="match status" value="1"/>
</dbReference>
<name>A0A8X7NTW7_CANPA</name>
<dbReference type="GO" id="GO:0046084">
    <property type="term" value="P:adenine biosynthetic process"/>
    <property type="evidence" value="ECO:0007669"/>
    <property type="project" value="EnsemblFungi"/>
</dbReference>
<dbReference type="EMBL" id="JABWAB010000001">
    <property type="protein sequence ID" value="KAF6059578.1"/>
    <property type="molecule type" value="Genomic_DNA"/>
</dbReference>
<evidence type="ECO:0000256" key="9">
    <source>
        <dbReference type="ARBA" id="ARBA00047664"/>
    </source>
</evidence>
<keyword evidence="4" id="KW-0808">Transferase</keyword>
<evidence type="ECO:0000313" key="11">
    <source>
        <dbReference type="EMBL" id="KAF6059578.1"/>
    </source>
</evidence>
<comment type="catalytic activity">
    <reaction evidence="9">
        <text>N(1)-(5-phospho-beta-D-ribosyl)glycinamide + (6R)-10-formyltetrahydrofolate = N(2)-formyl-N(1)-(5-phospho-beta-D-ribosyl)glycinamide + (6S)-5,6,7,8-tetrahydrofolate + H(+)</text>
        <dbReference type="Rhea" id="RHEA:15053"/>
        <dbReference type="ChEBI" id="CHEBI:15378"/>
        <dbReference type="ChEBI" id="CHEBI:57453"/>
        <dbReference type="ChEBI" id="CHEBI:143788"/>
        <dbReference type="ChEBI" id="CHEBI:147286"/>
        <dbReference type="ChEBI" id="CHEBI:195366"/>
        <dbReference type="EC" id="2.1.2.2"/>
    </reaction>
</comment>
<dbReference type="OrthoDB" id="5575075at2759"/>
<evidence type="ECO:0000313" key="12">
    <source>
        <dbReference type="Proteomes" id="UP000590412"/>
    </source>
</evidence>
<accession>A0A8X7NTW7</accession>
<evidence type="ECO:0000256" key="8">
    <source>
        <dbReference type="ARBA" id="ARBA00041682"/>
    </source>
</evidence>
<evidence type="ECO:0000256" key="5">
    <source>
        <dbReference type="ARBA" id="ARBA00022755"/>
    </source>
</evidence>
<comment type="caution">
    <text evidence="11">The sequence shown here is derived from an EMBL/GenBank/DDBJ whole genome shotgun (WGS) entry which is preliminary data.</text>
</comment>
<keyword evidence="5" id="KW-0658">Purine biosynthesis</keyword>
<dbReference type="PANTHER" id="PTHR43369:SF2">
    <property type="entry name" value="PHOSPHORIBOSYLGLYCINAMIDE FORMYLTRANSFERASE"/>
    <property type="match status" value="1"/>
</dbReference>
<dbReference type="EC" id="2.1.2.2" evidence="2"/>
<feature type="domain" description="Formyl transferase N-terminal" evidence="10">
    <location>
        <begin position="4"/>
        <end position="214"/>
    </location>
</feature>
<evidence type="ECO:0000256" key="4">
    <source>
        <dbReference type="ARBA" id="ARBA00022679"/>
    </source>
</evidence>
<dbReference type="Pfam" id="PF00551">
    <property type="entry name" value="Formyl_trans_N"/>
    <property type="match status" value="1"/>
</dbReference>
<evidence type="ECO:0000256" key="3">
    <source>
        <dbReference type="ARBA" id="ARBA00022076"/>
    </source>
</evidence>
<dbReference type="InterPro" id="IPR004607">
    <property type="entry name" value="GART"/>
</dbReference>
<gene>
    <name evidence="11" type="ORF">FOB60_001160</name>
</gene>
<evidence type="ECO:0000256" key="7">
    <source>
        <dbReference type="ARBA" id="ARBA00041324"/>
    </source>
</evidence>
<dbReference type="FunFam" id="3.40.50.170:FF:000009">
    <property type="entry name" value="Phosphoribosylglycinamide formyltransferase (Eurofung)"/>
    <property type="match status" value="1"/>
</dbReference>
<dbReference type="GO" id="GO:0004644">
    <property type="term" value="F:phosphoribosylglycinamide formyltransferase activity"/>
    <property type="evidence" value="ECO:0007669"/>
    <property type="project" value="UniProtKB-EC"/>
</dbReference>
<evidence type="ECO:0000256" key="1">
    <source>
        <dbReference type="ARBA" id="ARBA00005054"/>
    </source>
</evidence>
<dbReference type="AlphaFoldDB" id="A0A8X7NTW7"/>
<evidence type="ECO:0000256" key="6">
    <source>
        <dbReference type="ARBA" id="ARBA00038440"/>
    </source>
</evidence>
<dbReference type="PANTHER" id="PTHR43369">
    <property type="entry name" value="PHOSPHORIBOSYLGLYCINAMIDE FORMYLTRANSFERASE"/>
    <property type="match status" value="1"/>
</dbReference>
<dbReference type="NCBIfam" id="TIGR00639">
    <property type="entry name" value="PurN"/>
    <property type="match status" value="1"/>
</dbReference>
<evidence type="ECO:0000256" key="2">
    <source>
        <dbReference type="ARBA" id="ARBA00012254"/>
    </source>
</evidence>
<comment type="similarity">
    <text evidence="6">Belongs to the GART family.</text>
</comment>
<dbReference type="InterPro" id="IPR002376">
    <property type="entry name" value="Formyl_transf_N"/>
</dbReference>
<proteinExistence type="inferred from homology"/>
<comment type="pathway">
    <text evidence="1">Purine metabolism; IMP biosynthesis via de novo pathway; N(2)-formyl-N(1)-(5-phospho-D-ribosyl)glycinamide from N(1)-(5-phospho-D-ribosyl)glycinamide (10-formyl THF route): step 1/1.</text>
</comment>
<reference evidence="11" key="1">
    <citation type="submission" date="2020-03" db="EMBL/GenBank/DDBJ databases">
        <title>FDA dAtabase for Regulatory Grade micrObial Sequences (FDA-ARGOS): Supporting development and validation of Infectious Disease Dx tests.</title>
        <authorList>
            <person name="Campos J."/>
            <person name="Goldberg B."/>
            <person name="Tallon L."/>
            <person name="Sadzewicz L."/>
            <person name="Vavikolanu K."/>
            <person name="Mehta A."/>
            <person name="Aluvathingal J."/>
            <person name="Nadendla S."/>
            <person name="Nandy P."/>
            <person name="Geyer C."/>
            <person name="Yan Y."/>
            <person name="Sichtig H."/>
        </authorList>
    </citation>
    <scope>NUCLEOTIDE SEQUENCE [LARGE SCALE GENOMIC DNA]</scope>
    <source>
        <strain evidence="11">FDAARGOS_652</strain>
    </source>
</reference>
<dbReference type="SUPFAM" id="SSF53328">
    <property type="entry name" value="Formyltransferase"/>
    <property type="match status" value="1"/>
</dbReference>